<evidence type="ECO:0000256" key="1">
    <source>
        <dbReference type="SAM" id="MobiDB-lite"/>
    </source>
</evidence>
<dbReference type="PANTHER" id="PTHR12277">
    <property type="entry name" value="ALPHA/BETA HYDROLASE DOMAIN-CONTAINING PROTEIN"/>
    <property type="match status" value="1"/>
</dbReference>
<sequence length="425" mass="48073">MRCLVLSSKAYLVREVIVKEDRENMAGRELCGDVHTEVVKDDSSLVLVRISLTDFHNRSEYLLQAALSLSFNDYLDVFKDFENAQRLRVMEREICPAHDRVWSDTRDHKSQVLKTVSRALHVVGGVFYIIYPPWPPWIIHKIAFRAPSRGQYYFLIGGEQNNRQAFFSATEAEGSPNLQLCLPHLLRKKVKAVDIYYHLLRCKADIADFLKCDLLVFDYPGYGVSDGESTEKSVYDSVERVYKYAINDLGYAPKDIILIGFSLGTAAMVHIASITPDIRIRFKSLIRPETPPTAQAPPVPAIKTPAKSSAWRPPQIPVAGGARHPEWQPSKTHSSYDKAQAIKCPTLVCHGKDDAIVDHHHGLAMKERIANSELFLIPASHQGIFCERKMWDNVNRFIRDKVHITAAWVEAIRESTSDISGTIYG</sequence>
<organism evidence="3 4">
    <name type="scientific">Trichostrongylus colubriformis</name>
    <name type="common">Black scour worm</name>
    <dbReference type="NCBI Taxonomy" id="6319"/>
    <lineage>
        <taxon>Eukaryota</taxon>
        <taxon>Metazoa</taxon>
        <taxon>Ecdysozoa</taxon>
        <taxon>Nematoda</taxon>
        <taxon>Chromadorea</taxon>
        <taxon>Rhabditida</taxon>
        <taxon>Rhabditina</taxon>
        <taxon>Rhabditomorpha</taxon>
        <taxon>Strongyloidea</taxon>
        <taxon>Trichostrongylidae</taxon>
        <taxon>Trichostrongylus</taxon>
    </lineage>
</organism>
<dbReference type="GO" id="GO:0010008">
    <property type="term" value="C:endosome membrane"/>
    <property type="evidence" value="ECO:0007669"/>
    <property type="project" value="TreeGrafter"/>
</dbReference>
<reference evidence="3 4" key="1">
    <citation type="submission" date="2019-10" db="EMBL/GenBank/DDBJ databases">
        <title>Assembly and Annotation for the nematode Trichostrongylus colubriformis.</title>
        <authorList>
            <person name="Martin J."/>
        </authorList>
    </citation>
    <scope>NUCLEOTIDE SEQUENCE [LARGE SCALE GENOMIC DNA]</scope>
    <source>
        <strain evidence="3">G859</strain>
        <tissue evidence="3">Whole worm</tissue>
    </source>
</reference>
<keyword evidence="3" id="KW-0378">Hydrolase</keyword>
<gene>
    <name evidence="3" type="ORF">GCK32_005201</name>
</gene>
<dbReference type="GO" id="GO:0008474">
    <property type="term" value="F:palmitoyl-(protein) hydrolase activity"/>
    <property type="evidence" value="ECO:0007669"/>
    <property type="project" value="TreeGrafter"/>
</dbReference>
<comment type="caution">
    <text evidence="3">The sequence shown here is derived from an EMBL/GenBank/DDBJ whole genome shotgun (WGS) entry which is preliminary data.</text>
</comment>
<dbReference type="GO" id="GO:0005886">
    <property type="term" value="C:plasma membrane"/>
    <property type="evidence" value="ECO:0007669"/>
    <property type="project" value="TreeGrafter"/>
</dbReference>
<dbReference type="AlphaFoldDB" id="A0AAN8G3C0"/>
<dbReference type="InterPro" id="IPR000073">
    <property type="entry name" value="AB_hydrolase_1"/>
</dbReference>
<feature type="compositionally biased region" description="Pro residues" evidence="1">
    <location>
        <begin position="291"/>
        <end position="300"/>
    </location>
</feature>
<dbReference type="SUPFAM" id="SSF53474">
    <property type="entry name" value="alpha/beta-Hydrolases"/>
    <property type="match status" value="1"/>
</dbReference>
<keyword evidence="4" id="KW-1185">Reference proteome</keyword>
<feature type="domain" description="AB hydrolase-1" evidence="2">
    <location>
        <begin position="207"/>
        <end position="364"/>
    </location>
</feature>
<dbReference type="InterPro" id="IPR029058">
    <property type="entry name" value="AB_hydrolase_fold"/>
</dbReference>
<name>A0AAN8G3C0_TRICO</name>
<evidence type="ECO:0000313" key="3">
    <source>
        <dbReference type="EMBL" id="KAK5975773.1"/>
    </source>
</evidence>
<feature type="region of interest" description="Disordered" evidence="1">
    <location>
        <begin position="291"/>
        <end position="311"/>
    </location>
</feature>
<proteinExistence type="predicted"/>
<dbReference type="PANTHER" id="PTHR12277:SF56">
    <property type="entry name" value="AB HYDROLASE-1 DOMAIN-CONTAINING PROTEIN"/>
    <property type="match status" value="1"/>
</dbReference>
<dbReference type="Pfam" id="PF12697">
    <property type="entry name" value="Abhydrolase_6"/>
    <property type="match status" value="1"/>
</dbReference>
<accession>A0AAN8G3C0</accession>
<dbReference type="EMBL" id="WIXE01012625">
    <property type="protein sequence ID" value="KAK5975773.1"/>
    <property type="molecule type" value="Genomic_DNA"/>
</dbReference>
<dbReference type="Proteomes" id="UP001331761">
    <property type="component" value="Unassembled WGS sequence"/>
</dbReference>
<evidence type="ECO:0000259" key="2">
    <source>
        <dbReference type="Pfam" id="PF12697"/>
    </source>
</evidence>
<protein>
    <submittedName>
        <fullName evidence="3">Hydrolase alpha/beta domain protein</fullName>
    </submittedName>
</protein>
<dbReference type="Gene3D" id="3.40.50.1820">
    <property type="entry name" value="alpha/beta hydrolase"/>
    <property type="match status" value="1"/>
</dbReference>
<evidence type="ECO:0000313" key="4">
    <source>
        <dbReference type="Proteomes" id="UP001331761"/>
    </source>
</evidence>